<reference evidence="2 3" key="2">
    <citation type="journal article" date="2017" name="Front. Plant Sci.">
        <title>Gene Classification and Mining of Molecular Markers Useful in Red Clover (Trifolium pratense) Breeding.</title>
        <authorList>
            <person name="Istvanek J."/>
            <person name="Dluhosova J."/>
            <person name="Dluhos P."/>
            <person name="Patkova L."/>
            <person name="Nedelnik J."/>
            <person name="Repkova J."/>
        </authorList>
    </citation>
    <scope>NUCLEOTIDE SEQUENCE [LARGE SCALE GENOMIC DNA]</scope>
    <source>
        <strain evidence="3">cv. Tatra</strain>
        <tissue evidence="2">Young leaves</tissue>
    </source>
</reference>
<evidence type="ECO:0000259" key="1">
    <source>
        <dbReference type="Pfam" id="PF00112"/>
    </source>
</evidence>
<reference evidence="2 3" key="1">
    <citation type="journal article" date="2014" name="Am. J. Bot.">
        <title>Genome assembly and annotation for red clover (Trifolium pratense; Fabaceae).</title>
        <authorList>
            <person name="Istvanek J."/>
            <person name="Jaros M."/>
            <person name="Krenek A."/>
            <person name="Repkova J."/>
        </authorList>
    </citation>
    <scope>NUCLEOTIDE SEQUENCE [LARGE SCALE GENOMIC DNA]</scope>
    <source>
        <strain evidence="3">cv. Tatra</strain>
        <tissue evidence="2">Young leaves</tissue>
    </source>
</reference>
<dbReference type="Proteomes" id="UP000236291">
    <property type="component" value="Unassembled WGS sequence"/>
</dbReference>
<dbReference type="Pfam" id="PF00112">
    <property type="entry name" value="Peptidase_C1"/>
    <property type="match status" value="1"/>
</dbReference>
<sequence length="100" mass="11352">MSHIFTLRNHGGRRTLFMPQKRMFSIRASFHDIDMENLNAKVDHRRSGCMTAIDDQAPCRSCWAIATVSAARKLKTRILEKLSAKELIDCVEGCDTAARE</sequence>
<dbReference type="InterPro" id="IPR038765">
    <property type="entry name" value="Papain-like_cys_pep_sf"/>
</dbReference>
<feature type="domain" description="Peptidase C1A papain C-terminal" evidence="1">
    <location>
        <begin position="39"/>
        <end position="96"/>
    </location>
</feature>
<accession>A0A2K3JPQ6</accession>
<dbReference type="GO" id="GO:0006508">
    <property type="term" value="P:proteolysis"/>
    <property type="evidence" value="ECO:0007669"/>
    <property type="project" value="UniProtKB-KW"/>
</dbReference>
<evidence type="ECO:0000313" key="2">
    <source>
        <dbReference type="EMBL" id="PNX55996.1"/>
    </source>
</evidence>
<keyword evidence="2" id="KW-0378">Hydrolase</keyword>
<dbReference type="SUPFAM" id="SSF54001">
    <property type="entry name" value="Cysteine proteinases"/>
    <property type="match status" value="1"/>
</dbReference>
<dbReference type="AlphaFoldDB" id="A0A2K3JPQ6"/>
<dbReference type="GO" id="GO:0008234">
    <property type="term" value="F:cysteine-type peptidase activity"/>
    <property type="evidence" value="ECO:0007669"/>
    <property type="project" value="InterPro"/>
</dbReference>
<feature type="non-terminal residue" evidence="2">
    <location>
        <position position="100"/>
    </location>
</feature>
<protein>
    <submittedName>
        <fullName evidence="2">Thiol protease SEN102-like protein</fullName>
    </submittedName>
</protein>
<dbReference type="EMBL" id="ASHM01073586">
    <property type="protein sequence ID" value="PNX55996.1"/>
    <property type="molecule type" value="Genomic_DNA"/>
</dbReference>
<name>A0A2K3JPQ6_TRIPR</name>
<evidence type="ECO:0000313" key="3">
    <source>
        <dbReference type="Proteomes" id="UP000236291"/>
    </source>
</evidence>
<gene>
    <name evidence="2" type="ORF">L195_g049630</name>
</gene>
<proteinExistence type="predicted"/>
<dbReference type="Gene3D" id="3.90.70.10">
    <property type="entry name" value="Cysteine proteinases"/>
    <property type="match status" value="1"/>
</dbReference>
<dbReference type="InterPro" id="IPR000668">
    <property type="entry name" value="Peptidase_C1A_C"/>
</dbReference>
<keyword evidence="2" id="KW-0645">Protease</keyword>
<organism evidence="2 3">
    <name type="scientific">Trifolium pratense</name>
    <name type="common">Red clover</name>
    <dbReference type="NCBI Taxonomy" id="57577"/>
    <lineage>
        <taxon>Eukaryota</taxon>
        <taxon>Viridiplantae</taxon>
        <taxon>Streptophyta</taxon>
        <taxon>Embryophyta</taxon>
        <taxon>Tracheophyta</taxon>
        <taxon>Spermatophyta</taxon>
        <taxon>Magnoliopsida</taxon>
        <taxon>eudicotyledons</taxon>
        <taxon>Gunneridae</taxon>
        <taxon>Pentapetalae</taxon>
        <taxon>rosids</taxon>
        <taxon>fabids</taxon>
        <taxon>Fabales</taxon>
        <taxon>Fabaceae</taxon>
        <taxon>Papilionoideae</taxon>
        <taxon>50 kb inversion clade</taxon>
        <taxon>NPAAA clade</taxon>
        <taxon>Hologalegina</taxon>
        <taxon>IRL clade</taxon>
        <taxon>Trifolieae</taxon>
        <taxon>Trifolium</taxon>
    </lineage>
</organism>
<comment type="caution">
    <text evidence="2">The sequence shown here is derived from an EMBL/GenBank/DDBJ whole genome shotgun (WGS) entry which is preliminary data.</text>
</comment>